<proteinExistence type="inferred from homology"/>
<accession>A0A3N1XMI1</accession>
<dbReference type="Proteomes" id="UP000273083">
    <property type="component" value="Unassembled WGS sequence"/>
</dbReference>
<dbReference type="SUPFAM" id="SSF55347">
    <property type="entry name" value="Glyceraldehyde-3-phosphate dehydrogenase-like, C-terminal domain"/>
    <property type="match status" value="1"/>
</dbReference>
<dbReference type="EMBL" id="RJVG01000006">
    <property type="protein sequence ID" value="ROR27398.1"/>
    <property type="molecule type" value="Genomic_DNA"/>
</dbReference>
<organism evidence="4 5">
    <name type="scientific">Mobilisporobacter senegalensis</name>
    <dbReference type="NCBI Taxonomy" id="1329262"/>
    <lineage>
        <taxon>Bacteria</taxon>
        <taxon>Bacillati</taxon>
        <taxon>Bacillota</taxon>
        <taxon>Clostridia</taxon>
        <taxon>Lachnospirales</taxon>
        <taxon>Lachnospiraceae</taxon>
        <taxon>Mobilisporobacter</taxon>
    </lineage>
</organism>
<dbReference type="InterPro" id="IPR000683">
    <property type="entry name" value="Gfo/Idh/MocA-like_OxRdtase_N"/>
</dbReference>
<reference evidence="4 5" key="1">
    <citation type="submission" date="2018-11" db="EMBL/GenBank/DDBJ databases">
        <title>Genomic Encyclopedia of Type Strains, Phase IV (KMG-IV): sequencing the most valuable type-strain genomes for metagenomic binning, comparative biology and taxonomic classification.</title>
        <authorList>
            <person name="Goeker M."/>
        </authorList>
    </citation>
    <scope>NUCLEOTIDE SEQUENCE [LARGE SCALE GENOMIC DNA]</scope>
    <source>
        <strain evidence="4 5">DSM 26537</strain>
    </source>
</reference>
<dbReference type="Pfam" id="PF01408">
    <property type="entry name" value="GFO_IDH_MocA"/>
    <property type="match status" value="1"/>
</dbReference>
<feature type="domain" description="Gfo/Idh/MocA-like oxidoreductase C-terminal" evidence="3">
    <location>
        <begin position="135"/>
        <end position="378"/>
    </location>
</feature>
<evidence type="ECO:0000313" key="5">
    <source>
        <dbReference type="Proteomes" id="UP000273083"/>
    </source>
</evidence>
<protein>
    <submittedName>
        <fullName evidence="4">Oxidoreductase family protein</fullName>
    </submittedName>
</protein>
<comment type="caution">
    <text evidence="4">The sequence shown here is derived from an EMBL/GenBank/DDBJ whole genome shotgun (WGS) entry which is preliminary data.</text>
</comment>
<dbReference type="PANTHER" id="PTHR43377:SF2">
    <property type="entry name" value="BINDING ROSSMANN FOLD OXIDOREDUCTASE, PUTATIVE (AFU_ORTHOLOGUE AFUA_4G00560)-RELATED"/>
    <property type="match status" value="1"/>
</dbReference>
<evidence type="ECO:0000259" key="3">
    <source>
        <dbReference type="Pfam" id="PF02894"/>
    </source>
</evidence>
<dbReference type="InterPro" id="IPR051450">
    <property type="entry name" value="Gfo/Idh/MocA_Oxidoreductases"/>
</dbReference>
<dbReference type="AlphaFoldDB" id="A0A3N1XMI1"/>
<gene>
    <name evidence="4" type="ORF">EDD66_10695</name>
</gene>
<sequence length="428" mass="47697">MRLALVGAGQRGMIYATYAYHSKNAEIVAVVEPDKTRRKVAADSFKISADMQFETVEEFYRLGKVADAIIIASMDRDHYSQTMAALDLGYHILLEKPISPNPKESLEIKEKANSLNLNVVVCHVLRYTNFFATIKSIIDSKELGNVISIQHNENIGNFHMAHSFVRGNWRRASLSSPLIMQKSCHDMDILTWLVGSEAKRISSFGSLKFFKEENAPENSSDNCLTCKASKNCRFDAKKAYLPVAGNWPATLLSQDQSKEGILKALETGLYGRCVYRCDNDVCDNQVALIEFKNGVTVSFNLSGFTNKMCRTIKIMCENGEIRGDDSTNIIEITRFVSNAVNQYEQKVIHPGIVEGAHGGGDIGLMNDFLDVLNGKSDSIKSSIDQSVESHIMAFAAEESRISGRIIDIDDMKVKLMQEESSNYKSVVR</sequence>
<evidence type="ECO:0000259" key="2">
    <source>
        <dbReference type="Pfam" id="PF01408"/>
    </source>
</evidence>
<evidence type="ECO:0000313" key="4">
    <source>
        <dbReference type="EMBL" id="ROR27398.1"/>
    </source>
</evidence>
<comment type="similarity">
    <text evidence="1">Belongs to the Gfo/Idh/MocA family.</text>
</comment>
<dbReference type="GO" id="GO:0000166">
    <property type="term" value="F:nucleotide binding"/>
    <property type="evidence" value="ECO:0007669"/>
    <property type="project" value="InterPro"/>
</dbReference>
<keyword evidence="5" id="KW-1185">Reference proteome</keyword>
<dbReference type="Pfam" id="PF02894">
    <property type="entry name" value="GFO_IDH_MocA_C"/>
    <property type="match status" value="1"/>
</dbReference>
<evidence type="ECO:0000256" key="1">
    <source>
        <dbReference type="ARBA" id="ARBA00010928"/>
    </source>
</evidence>
<name>A0A3N1XMI1_9FIRM</name>
<dbReference type="Gene3D" id="3.40.50.720">
    <property type="entry name" value="NAD(P)-binding Rossmann-like Domain"/>
    <property type="match status" value="1"/>
</dbReference>
<dbReference type="Gene3D" id="3.30.360.10">
    <property type="entry name" value="Dihydrodipicolinate Reductase, domain 2"/>
    <property type="match status" value="1"/>
</dbReference>
<dbReference type="OrthoDB" id="9781966at2"/>
<dbReference type="PANTHER" id="PTHR43377">
    <property type="entry name" value="BILIVERDIN REDUCTASE A"/>
    <property type="match status" value="1"/>
</dbReference>
<dbReference type="InterPro" id="IPR004104">
    <property type="entry name" value="Gfo/Idh/MocA-like_OxRdtase_C"/>
</dbReference>
<feature type="domain" description="Gfo/Idh/MocA-like oxidoreductase N-terminal" evidence="2">
    <location>
        <begin position="2"/>
        <end position="121"/>
    </location>
</feature>
<dbReference type="SUPFAM" id="SSF51735">
    <property type="entry name" value="NAD(P)-binding Rossmann-fold domains"/>
    <property type="match status" value="1"/>
</dbReference>
<dbReference type="InterPro" id="IPR036291">
    <property type="entry name" value="NAD(P)-bd_dom_sf"/>
</dbReference>
<dbReference type="RefSeq" id="WP_123609646.1">
    <property type="nucleotide sequence ID" value="NZ_RJVG01000006.1"/>
</dbReference>